<gene>
    <name evidence="4" type="ORF">Plil01_000980900</name>
</gene>
<evidence type="ECO:0000259" key="3">
    <source>
        <dbReference type="PROSITE" id="PS51253"/>
    </source>
</evidence>
<dbReference type="InterPro" id="IPR009057">
    <property type="entry name" value="Homeodomain-like_sf"/>
</dbReference>
<dbReference type="InterPro" id="IPR050863">
    <property type="entry name" value="CenT-Element_Derived"/>
</dbReference>
<dbReference type="AlphaFoldDB" id="A0A9W6U1C2"/>
<evidence type="ECO:0000313" key="5">
    <source>
        <dbReference type="Proteomes" id="UP001165083"/>
    </source>
</evidence>
<name>A0A9W6U1C2_9STRA</name>
<accession>A0A9W6U1C2</accession>
<evidence type="ECO:0000313" key="4">
    <source>
        <dbReference type="EMBL" id="GMF24049.1"/>
    </source>
</evidence>
<comment type="caution">
    <text evidence="4">The sequence shown here is derived from an EMBL/GenBank/DDBJ whole genome shotgun (WGS) entry which is preliminary data.</text>
</comment>
<keyword evidence="5" id="KW-1185">Reference proteome</keyword>
<proteinExistence type="predicted"/>
<dbReference type="EMBL" id="BSXW01000501">
    <property type="protein sequence ID" value="GMF24049.1"/>
    <property type="molecule type" value="Genomic_DNA"/>
</dbReference>
<feature type="region of interest" description="Disordered" evidence="2">
    <location>
        <begin position="1"/>
        <end position="23"/>
    </location>
</feature>
<evidence type="ECO:0000256" key="2">
    <source>
        <dbReference type="SAM" id="MobiDB-lite"/>
    </source>
</evidence>
<organism evidence="4 5">
    <name type="scientific">Phytophthora lilii</name>
    <dbReference type="NCBI Taxonomy" id="2077276"/>
    <lineage>
        <taxon>Eukaryota</taxon>
        <taxon>Sar</taxon>
        <taxon>Stramenopiles</taxon>
        <taxon>Oomycota</taxon>
        <taxon>Peronosporomycetes</taxon>
        <taxon>Peronosporales</taxon>
        <taxon>Peronosporaceae</taxon>
        <taxon>Phytophthora</taxon>
    </lineage>
</organism>
<dbReference type="PROSITE" id="PS51253">
    <property type="entry name" value="HTH_CENPB"/>
    <property type="match status" value="1"/>
</dbReference>
<dbReference type="Proteomes" id="UP001165083">
    <property type="component" value="Unassembled WGS sequence"/>
</dbReference>
<keyword evidence="1" id="KW-0238">DNA-binding</keyword>
<evidence type="ECO:0000256" key="1">
    <source>
        <dbReference type="ARBA" id="ARBA00023125"/>
    </source>
</evidence>
<dbReference type="GO" id="GO:0003677">
    <property type="term" value="F:DNA binding"/>
    <property type="evidence" value="ECO:0007669"/>
    <property type="project" value="UniProtKB-KW"/>
</dbReference>
<dbReference type="Pfam" id="PF03221">
    <property type="entry name" value="HTH_Tnp_Tc5"/>
    <property type="match status" value="1"/>
</dbReference>
<reference evidence="4" key="1">
    <citation type="submission" date="2023-04" db="EMBL/GenBank/DDBJ databases">
        <title>Phytophthora lilii NBRC 32176.</title>
        <authorList>
            <person name="Ichikawa N."/>
            <person name="Sato H."/>
            <person name="Tonouchi N."/>
        </authorList>
    </citation>
    <scope>NUCLEOTIDE SEQUENCE</scope>
    <source>
        <strain evidence="4">NBRC 32176</strain>
    </source>
</reference>
<dbReference type="PANTHER" id="PTHR19303">
    <property type="entry name" value="TRANSPOSON"/>
    <property type="match status" value="1"/>
</dbReference>
<dbReference type="SUPFAM" id="SSF46689">
    <property type="entry name" value="Homeodomain-like"/>
    <property type="match status" value="1"/>
</dbReference>
<dbReference type="OrthoDB" id="10047893at2759"/>
<dbReference type="Gene3D" id="1.10.10.60">
    <property type="entry name" value="Homeodomain-like"/>
    <property type="match status" value="1"/>
</dbReference>
<feature type="domain" description="HTH CENPB-type" evidence="3">
    <location>
        <begin position="92"/>
        <end position="163"/>
    </location>
</feature>
<protein>
    <submittedName>
        <fullName evidence="4">Unnamed protein product</fullName>
    </submittedName>
</protein>
<dbReference type="InterPro" id="IPR006600">
    <property type="entry name" value="HTH_CenpB_DNA-bd_dom"/>
</dbReference>
<sequence length="163" mass="18457">MARGGRKPLKEGGGRKERKNMRTTTTYETRLAVIKHYEEGRSMSATVEHFFPALSTQAKQSKKRTIYSWVRDREKIERACDSVGTAKSHRLRKSGLGLTLSEDAEKCIVVWLRSMQKMGVPVTGTMLSEYALDVAKELGIDSAIFTASGSWRKKFLQRHNMAM</sequence>
<dbReference type="SMART" id="SM00674">
    <property type="entry name" value="CENPB"/>
    <property type="match status" value="1"/>
</dbReference>
<dbReference type="GO" id="GO:0005634">
    <property type="term" value="C:nucleus"/>
    <property type="evidence" value="ECO:0007669"/>
    <property type="project" value="TreeGrafter"/>
</dbReference>